<organism evidence="2 3">
    <name type="scientific">Hortaea werneckii EXF-2000</name>
    <dbReference type="NCBI Taxonomy" id="1157616"/>
    <lineage>
        <taxon>Eukaryota</taxon>
        <taxon>Fungi</taxon>
        <taxon>Dikarya</taxon>
        <taxon>Ascomycota</taxon>
        <taxon>Pezizomycotina</taxon>
        <taxon>Dothideomycetes</taxon>
        <taxon>Dothideomycetidae</taxon>
        <taxon>Mycosphaerellales</taxon>
        <taxon>Teratosphaeriaceae</taxon>
        <taxon>Hortaea</taxon>
    </lineage>
</organism>
<dbReference type="PANTHER" id="PTHR38787">
    <property type="entry name" value="REGULATORY P DOMAIN-CONTAINING PROTEIN"/>
    <property type="match status" value="1"/>
</dbReference>
<accession>A0A1Z5T3V8</accession>
<evidence type="ECO:0000313" key="2">
    <source>
        <dbReference type="EMBL" id="OTA30648.1"/>
    </source>
</evidence>
<dbReference type="NCBIfam" id="TIGR04312">
    <property type="entry name" value="choice_anch_B"/>
    <property type="match status" value="1"/>
</dbReference>
<keyword evidence="1" id="KW-0732">Signal</keyword>
<evidence type="ECO:0000256" key="1">
    <source>
        <dbReference type="SAM" id="SignalP"/>
    </source>
</evidence>
<dbReference type="InterPro" id="IPR027589">
    <property type="entry name" value="Choice_anch_B"/>
</dbReference>
<dbReference type="PANTHER" id="PTHR38787:SF3">
    <property type="entry name" value="REGULATORY P DOMAIN-CONTAINING PROTEIN"/>
    <property type="match status" value="1"/>
</dbReference>
<dbReference type="OrthoDB" id="2099887at2759"/>
<sequence length="488" mass="54045">MKFLPILAATAATAAAAFTDDDYKSGRVHEYSMSMKEQTWAKHRNAGEHDHKWNRKYKSWGKGRGRKNAVKCKHGKAVVDGEAFSCDSIDFYDFKSHGDLESWAGEGNDAWGWVAPDGREFAALGQADGTAFMEVTRKGELIYLGRLPQQSVSSIWRDMKTYKNYMLIGSEAVGAGVQVFDMTKLLDIDPASPKNFSTTEDLTGFYDGLPLGRSHNLVVHEDKDYAVAVGAQPRNDSCGAGLIFIDMKDPSNPTSPGCAAQDGYVHDAQCVVYHGPDSRFEGHDICYGFNEDTFTIYDVSDRNSGVNTSTVLSSTPYKGAAYTHQGWLLDESWQQFLFSNDELDELDGVEPAADGKSVMYIWDISQLTAPKNTGYYKSEVESIDHNLYIHDGLAYHSNYGSGLRIRDVSGIAKDPSGGNIEEVAFFDVYPEDDASPEVEFVGTWSNYLFPSGYVFVSHIERGAFLLKLQPHVKARNGKGGKHGGWWVH</sequence>
<proteinExistence type="predicted"/>
<dbReference type="AlphaFoldDB" id="A0A1Z5T3V8"/>
<reference evidence="2 3" key="1">
    <citation type="submission" date="2017-01" db="EMBL/GenBank/DDBJ databases">
        <title>The recent genome duplication of the halophilic yeast Hortaea werneckii: insights from long-read sequencing.</title>
        <authorList>
            <person name="Sinha S."/>
            <person name="Flibotte S."/>
            <person name="Neira M."/>
            <person name="Lenassi M."/>
            <person name="Gostincar C."/>
            <person name="Stajich J.E."/>
            <person name="Nislow C.E."/>
        </authorList>
    </citation>
    <scope>NUCLEOTIDE SEQUENCE [LARGE SCALE GENOMIC DNA]</scope>
    <source>
        <strain evidence="2 3">EXF-2000</strain>
    </source>
</reference>
<protein>
    <submittedName>
        <fullName evidence="2">Uncharacterized protein</fullName>
    </submittedName>
</protein>
<name>A0A1Z5T3V8_HORWE</name>
<dbReference type="GO" id="GO:0005576">
    <property type="term" value="C:extracellular region"/>
    <property type="evidence" value="ECO:0007669"/>
    <property type="project" value="TreeGrafter"/>
</dbReference>
<dbReference type="VEuPathDB" id="FungiDB:BTJ68_09076"/>
<comment type="caution">
    <text evidence="2">The sequence shown here is derived from an EMBL/GenBank/DDBJ whole genome shotgun (WGS) entry which is preliminary data.</text>
</comment>
<keyword evidence="3" id="KW-1185">Reference proteome</keyword>
<dbReference type="EMBL" id="MUNK01000134">
    <property type="protein sequence ID" value="OTA30648.1"/>
    <property type="molecule type" value="Genomic_DNA"/>
</dbReference>
<dbReference type="Proteomes" id="UP000194280">
    <property type="component" value="Unassembled WGS sequence"/>
</dbReference>
<dbReference type="InParanoid" id="A0A1Z5T3V8"/>
<gene>
    <name evidence="2" type="ORF">BTJ68_09076</name>
</gene>
<dbReference type="STRING" id="1157616.A0A1Z5T3V8"/>
<evidence type="ECO:0000313" key="3">
    <source>
        <dbReference type="Proteomes" id="UP000194280"/>
    </source>
</evidence>
<feature type="chain" id="PRO_5012712679" evidence="1">
    <location>
        <begin position="17"/>
        <end position="488"/>
    </location>
</feature>
<feature type="signal peptide" evidence="1">
    <location>
        <begin position="1"/>
        <end position="16"/>
    </location>
</feature>